<dbReference type="Proteomes" id="UP001179858">
    <property type="component" value="Chromosome"/>
</dbReference>
<proteinExistence type="predicted"/>
<reference evidence="1" key="1">
    <citation type="submission" date="2023-04" db="EMBL/GenBank/DDBJ databases">
        <title>Novel strain of Lactilactobacillus sakei and use thereof.</title>
        <authorList>
            <person name="Kim S.Y."/>
        </authorList>
    </citation>
    <scope>NUCLEOTIDE SEQUENCE</scope>
    <source>
        <strain evidence="1">HUP1</strain>
    </source>
</reference>
<protein>
    <submittedName>
        <fullName evidence="1">Uncharacterized protein</fullName>
    </submittedName>
</protein>
<organism evidence="1 2">
    <name type="scientific">Latilactobacillus sakei</name>
    <name type="common">Lactobacillus sakei</name>
    <dbReference type="NCBI Taxonomy" id="1599"/>
    <lineage>
        <taxon>Bacteria</taxon>
        <taxon>Bacillati</taxon>
        <taxon>Bacillota</taxon>
        <taxon>Bacilli</taxon>
        <taxon>Lactobacillales</taxon>
        <taxon>Lactobacillaceae</taxon>
        <taxon>Latilactobacillus</taxon>
    </lineage>
</organism>
<evidence type="ECO:0000313" key="2">
    <source>
        <dbReference type="Proteomes" id="UP001179858"/>
    </source>
</evidence>
<dbReference type="AlphaFoldDB" id="A0AAF0GPF5"/>
<accession>A0AAF0GPF5</accession>
<evidence type="ECO:0000313" key="1">
    <source>
        <dbReference type="EMBL" id="WGI18583.1"/>
    </source>
</evidence>
<sequence>MRRKSDEIVESVHEKYSILKKKDLNAANFFLLTAHMLVNRYSKTSFGEYQVSQDLDSGDLIFTARFK</sequence>
<dbReference type="EMBL" id="CP122959">
    <property type="protein sequence ID" value="WGI18583.1"/>
    <property type="molecule type" value="Genomic_DNA"/>
</dbReference>
<gene>
    <name evidence="1" type="ORF">QBD03_07445</name>
</gene>
<dbReference type="RefSeq" id="WP_280102649.1">
    <property type="nucleotide sequence ID" value="NZ_CP122959.1"/>
</dbReference>
<name>A0AAF0GPF5_LATSK</name>